<reference evidence="5" key="2">
    <citation type="submission" date="2017-05" db="UniProtKB">
        <authorList>
            <consortium name="EnsemblMetazoa"/>
        </authorList>
    </citation>
    <scope>IDENTIFICATION</scope>
</reference>
<evidence type="ECO:0000313" key="5">
    <source>
        <dbReference type="EnsemblMetazoa" id="Aqu2.1.41860_001"/>
    </source>
</evidence>
<dbReference type="EnsemblMetazoa" id="XM_003383246.3">
    <property type="protein sequence ID" value="XP_003383294.1"/>
    <property type="gene ID" value="LOC100640862"/>
</dbReference>
<dbReference type="Pfam" id="PF13516">
    <property type="entry name" value="LRR_6"/>
    <property type="match status" value="4"/>
</dbReference>
<dbReference type="eggNOG" id="KOG4308">
    <property type="taxonomic scope" value="Eukaryota"/>
</dbReference>
<organism evidence="5">
    <name type="scientific">Amphimedon queenslandica</name>
    <name type="common">Sponge</name>
    <dbReference type="NCBI Taxonomy" id="400682"/>
    <lineage>
        <taxon>Eukaryota</taxon>
        <taxon>Metazoa</taxon>
        <taxon>Porifera</taxon>
        <taxon>Demospongiae</taxon>
        <taxon>Heteroscleromorpha</taxon>
        <taxon>Haplosclerida</taxon>
        <taxon>Niphatidae</taxon>
        <taxon>Amphimedon</taxon>
    </lineage>
</organism>
<dbReference type="SUPFAM" id="SSF52047">
    <property type="entry name" value="RNI-like"/>
    <property type="match status" value="1"/>
</dbReference>
<evidence type="ECO:0000256" key="1">
    <source>
        <dbReference type="ARBA" id="ARBA00004245"/>
    </source>
</evidence>
<reference evidence="6" key="1">
    <citation type="journal article" date="2010" name="Nature">
        <title>The Amphimedon queenslandica genome and the evolution of animal complexity.</title>
        <authorList>
            <person name="Srivastava M."/>
            <person name="Simakov O."/>
            <person name="Chapman J."/>
            <person name="Fahey B."/>
            <person name="Gauthier M.E."/>
            <person name="Mitros T."/>
            <person name="Richards G.S."/>
            <person name="Conaco C."/>
            <person name="Dacre M."/>
            <person name="Hellsten U."/>
            <person name="Larroux C."/>
            <person name="Putnam N.H."/>
            <person name="Stanke M."/>
            <person name="Adamska M."/>
            <person name="Darling A."/>
            <person name="Degnan S.M."/>
            <person name="Oakley T.H."/>
            <person name="Plachetzki D.C."/>
            <person name="Zhai Y."/>
            <person name="Adamski M."/>
            <person name="Calcino A."/>
            <person name="Cummins S.F."/>
            <person name="Goodstein D.M."/>
            <person name="Harris C."/>
            <person name="Jackson D.J."/>
            <person name="Leys S.P."/>
            <person name="Shu S."/>
            <person name="Woodcroft B.J."/>
            <person name="Vervoort M."/>
            <person name="Kosik K.S."/>
            <person name="Manning G."/>
            <person name="Degnan B.M."/>
            <person name="Rokhsar D.S."/>
        </authorList>
    </citation>
    <scope>NUCLEOTIDE SEQUENCE [LARGE SCALE GENOMIC DNA]</scope>
</reference>
<evidence type="ECO:0008006" key="7">
    <source>
        <dbReference type="Google" id="ProtNLM"/>
    </source>
</evidence>
<evidence type="ECO:0000313" key="6">
    <source>
        <dbReference type="Proteomes" id="UP000007879"/>
    </source>
</evidence>
<dbReference type="STRING" id="400682.A0A1X7VPT4"/>
<dbReference type="eggNOG" id="KOG0619">
    <property type="taxonomic scope" value="Eukaryota"/>
</dbReference>
<name>A0A1X7VPT4_AMPQE</name>
<dbReference type="EnsemblMetazoa" id="Aqu2.1.41860_001">
    <property type="protein sequence ID" value="Aqu2.1.41860_001"/>
    <property type="gene ID" value="Aqu2.1.41860"/>
</dbReference>
<dbReference type="AlphaFoldDB" id="A0A1X7VPT4"/>
<evidence type="ECO:0000256" key="4">
    <source>
        <dbReference type="SAM" id="MobiDB-lite"/>
    </source>
</evidence>
<sequence>MPIETQTTRSHQLEEFSKKEAAIVNPNADPRNIRRVIAEDPEWNLETVPPLIDLCVKHIVDNFEANPLLSQLLPPYDQRVLEKLPPTVSLDVTAPLIEDEDYWEKCCHNRWSLCMVSDHGESWKRMYFERHIQELIEQFTPDVSNLQELEKQLSLSGPYVKCLKLTQLLPSSSTQQPEEDEALDSLSDIDSKKPSQDHIDLAIPLKGLKNLRELQLAYRVKDCGMNFEWGLFNFTDEDCRKLAAAIKATKHLRILRIHHSKVEDKKARLLVSHLLDHPGLQTLDMSYNKLSDGTGRALGKLINGHSVLTVLNVSNNSIGSIGGISLGHALQTNTTLTHLNLKLNRLGDEGIQPVLKALMRNLTLISLDISSNDFGEPSASLMSEMLAANQTLQELSITCNQLGEAGGKLLQEGVEENKTLITLDLRLTEISAENEYTINQIIRTNANRPKI</sequence>
<dbReference type="KEGG" id="aqu:100640862"/>
<feature type="region of interest" description="Disordered" evidence="4">
    <location>
        <begin position="171"/>
        <end position="194"/>
    </location>
</feature>
<proteinExistence type="predicted"/>
<dbReference type="Gene3D" id="3.80.10.10">
    <property type="entry name" value="Ribonuclease Inhibitor"/>
    <property type="match status" value="2"/>
</dbReference>
<dbReference type="InterPro" id="IPR032675">
    <property type="entry name" value="LRR_dom_sf"/>
</dbReference>
<dbReference type="Pfam" id="PF00560">
    <property type="entry name" value="LRR_1"/>
    <property type="match status" value="1"/>
</dbReference>
<dbReference type="InterPro" id="IPR052410">
    <property type="entry name" value="DRC5"/>
</dbReference>
<dbReference type="GO" id="GO:0005856">
    <property type="term" value="C:cytoskeleton"/>
    <property type="evidence" value="ECO:0007669"/>
    <property type="project" value="UniProtKB-SubCell"/>
</dbReference>
<dbReference type="InterPro" id="IPR001611">
    <property type="entry name" value="Leu-rich_rpt"/>
</dbReference>
<dbReference type="PANTHER" id="PTHR24107">
    <property type="entry name" value="YNEIN REGULATORY COMPLEX SUBUNIT 5"/>
    <property type="match status" value="1"/>
</dbReference>
<gene>
    <name evidence="5" type="primary">100640862</name>
</gene>
<keyword evidence="2" id="KW-0963">Cytoplasm</keyword>
<dbReference type="InParanoid" id="A0A1X7VPT4"/>
<dbReference type="PANTHER" id="PTHR24107:SF20">
    <property type="entry name" value="DYNEIN REGULATORY COMPLEX SUBUNIT 5"/>
    <property type="match status" value="1"/>
</dbReference>
<dbReference type="OrthoDB" id="341587at2759"/>
<evidence type="ECO:0000256" key="3">
    <source>
        <dbReference type="ARBA" id="ARBA00023212"/>
    </source>
</evidence>
<accession>A0A1X7VPT4</accession>
<comment type="subcellular location">
    <subcellularLocation>
        <location evidence="1">Cytoplasm</location>
        <location evidence="1">Cytoskeleton</location>
    </subcellularLocation>
</comment>
<keyword evidence="6" id="KW-1185">Reference proteome</keyword>
<dbReference type="OMA" id="PVCHVAR"/>
<protein>
    <recommendedName>
        <fullName evidence="7">Dynein regulatory complex subunit 5</fullName>
    </recommendedName>
</protein>
<dbReference type="Proteomes" id="UP000007879">
    <property type="component" value="Unassembled WGS sequence"/>
</dbReference>
<evidence type="ECO:0000256" key="2">
    <source>
        <dbReference type="ARBA" id="ARBA00022490"/>
    </source>
</evidence>
<dbReference type="SMART" id="SM00368">
    <property type="entry name" value="LRR_RI"/>
    <property type="match status" value="6"/>
</dbReference>
<keyword evidence="3" id="KW-0206">Cytoskeleton</keyword>